<name>U9SL94_RHIID</name>
<dbReference type="AlphaFoldDB" id="U9SL94"/>
<reference evidence="1" key="1">
    <citation type="submission" date="2013-07" db="EMBL/GenBank/DDBJ databases">
        <title>The genome of an arbuscular mycorrhizal fungus provides insights into the evolution of the oldest plant symbiosis.</title>
        <authorList>
            <consortium name="DOE Joint Genome Institute"/>
            <person name="Tisserant E."/>
            <person name="Malbreil M."/>
            <person name="Kuo A."/>
            <person name="Kohler A."/>
            <person name="Symeonidi A."/>
            <person name="Balestrini R."/>
            <person name="Charron P."/>
            <person name="Duensing N."/>
            <person name="Frei-dit-Frey N."/>
            <person name="Gianinazzi-Pearson V."/>
            <person name="Gilbert B."/>
            <person name="Handa Y."/>
            <person name="Hijri M."/>
            <person name="Kaul R."/>
            <person name="Kawaguchi M."/>
            <person name="Krajinski F."/>
            <person name="Lammers P."/>
            <person name="Lapierre D."/>
            <person name="Masclaux F.G."/>
            <person name="Murat C."/>
            <person name="Morin E."/>
            <person name="Ndikumana S."/>
            <person name="Pagni M."/>
            <person name="Petitpierre D."/>
            <person name="Requena N."/>
            <person name="Rosikiewicz P."/>
            <person name="Riley R."/>
            <person name="Saito K."/>
            <person name="San Clemente H."/>
            <person name="Shapiro H."/>
            <person name="van Tuinen D."/>
            <person name="Becard G."/>
            <person name="Bonfante P."/>
            <person name="Paszkowski U."/>
            <person name="Shachar-Hill Y."/>
            <person name="Young J.P."/>
            <person name="Sanders I.R."/>
            <person name="Henrissat B."/>
            <person name="Rensing S.A."/>
            <person name="Grigoriev I.V."/>
            <person name="Corradi N."/>
            <person name="Roux C."/>
            <person name="Martin F."/>
        </authorList>
    </citation>
    <scope>NUCLEOTIDE SEQUENCE</scope>
    <source>
        <strain evidence="1">DAOM 197198</strain>
    </source>
</reference>
<dbReference type="HOGENOM" id="CLU_174219_0_0_1"/>
<accession>U9SL94</accession>
<evidence type="ECO:0000313" key="1">
    <source>
        <dbReference type="EMBL" id="ERZ96654.1"/>
    </source>
</evidence>
<organism evidence="1">
    <name type="scientific">Rhizophagus irregularis (strain DAOM 181602 / DAOM 197198 / MUCL 43194)</name>
    <name type="common">Arbuscular mycorrhizal fungus</name>
    <name type="synonym">Glomus intraradices</name>
    <dbReference type="NCBI Taxonomy" id="747089"/>
    <lineage>
        <taxon>Eukaryota</taxon>
        <taxon>Fungi</taxon>
        <taxon>Fungi incertae sedis</taxon>
        <taxon>Mucoromycota</taxon>
        <taxon>Glomeromycotina</taxon>
        <taxon>Glomeromycetes</taxon>
        <taxon>Glomerales</taxon>
        <taxon>Glomeraceae</taxon>
        <taxon>Rhizophagus</taxon>
    </lineage>
</organism>
<protein>
    <submittedName>
        <fullName evidence="1">Uncharacterized protein</fullName>
    </submittedName>
</protein>
<gene>
    <name evidence="1" type="ORF">GLOINDRAFT_12381</name>
</gene>
<proteinExistence type="predicted"/>
<dbReference type="EMBL" id="KI300249">
    <property type="protein sequence ID" value="ERZ96654.1"/>
    <property type="molecule type" value="Genomic_DNA"/>
</dbReference>
<sequence length="89" mass="10355">MNVTENYIGYDALVSYLESKNPSYRGFLNLNRNIIISSLNSLTNSSLTLDKWQSFDITWYKRYLYVAKLLEPDIFVTIENKPKLSIQAP</sequence>